<sequence length="116" mass="12825">MAEARRLLANVGENGAMLHDLTHVISIRPTRPAKVSVEAQETSAASSADVTTDVDTRKRKRDDDDTWTAPQVFKNGFPSRKGARLKTDQNNEDISDQLTSEKLTIEKLMSQGSLRS</sequence>
<gene>
    <name evidence="1" type="ORF">L1987_30397</name>
</gene>
<organism evidence="1 2">
    <name type="scientific">Smallanthus sonchifolius</name>
    <dbReference type="NCBI Taxonomy" id="185202"/>
    <lineage>
        <taxon>Eukaryota</taxon>
        <taxon>Viridiplantae</taxon>
        <taxon>Streptophyta</taxon>
        <taxon>Embryophyta</taxon>
        <taxon>Tracheophyta</taxon>
        <taxon>Spermatophyta</taxon>
        <taxon>Magnoliopsida</taxon>
        <taxon>eudicotyledons</taxon>
        <taxon>Gunneridae</taxon>
        <taxon>Pentapetalae</taxon>
        <taxon>asterids</taxon>
        <taxon>campanulids</taxon>
        <taxon>Asterales</taxon>
        <taxon>Asteraceae</taxon>
        <taxon>Asteroideae</taxon>
        <taxon>Heliantheae alliance</taxon>
        <taxon>Millerieae</taxon>
        <taxon>Smallanthus</taxon>
    </lineage>
</organism>
<accession>A0ACB9I2H8</accession>
<evidence type="ECO:0000313" key="1">
    <source>
        <dbReference type="EMBL" id="KAI3802267.1"/>
    </source>
</evidence>
<evidence type="ECO:0000313" key="2">
    <source>
        <dbReference type="Proteomes" id="UP001056120"/>
    </source>
</evidence>
<name>A0ACB9I2H8_9ASTR</name>
<comment type="caution">
    <text evidence="1">The sequence shown here is derived from an EMBL/GenBank/DDBJ whole genome shotgun (WGS) entry which is preliminary data.</text>
</comment>
<protein>
    <submittedName>
        <fullName evidence="1">Uncharacterized protein</fullName>
    </submittedName>
</protein>
<reference evidence="2" key="1">
    <citation type="journal article" date="2022" name="Mol. Ecol. Resour.">
        <title>The genomes of chicory, endive, great burdock and yacon provide insights into Asteraceae palaeo-polyploidization history and plant inulin production.</title>
        <authorList>
            <person name="Fan W."/>
            <person name="Wang S."/>
            <person name="Wang H."/>
            <person name="Wang A."/>
            <person name="Jiang F."/>
            <person name="Liu H."/>
            <person name="Zhao H."/>
            <person name="Xu D."/>
            <person name="Zhang Y."/>
        </authorList>
    </citation>
    <scope>NUCLEOTIDE SEQUENCE [LARGE SCALE GENOMIC DNA]</scope>
    <source>
        <strain evidence="2">cv. Yunnan</strain>
    </source>
</reference>
<reference evidence="1 2" key="2">
    <citation type="journal article" date="2022" name="Mol. Ecol. Resour.">
        <title>The genomes of chicory, endive, great burdock and yacon provide insights into Asteraceae paleo-polyploidization history and plant inulin production.</title>
        <authorList>
            <person name="Fan W."/>
            <person name="Wang S."/>
            <person name="Wang H."/>
            <person name="Wang A."/>
            <person name="Jiang F."/>
            <person name="Liu H."/>
            <person name="Zhao H."/>
            <person name="Xu D."/>
            <person name="Zhang Y."/>
        </authorList>
    </citation>
    <scope>NUCLEOTIDE SEQUENCE [LARGE SCALE GENOMIC DNA]</scope>
    <source>
        <strain evidence="2">cv. Yunnan</strain>
        <tissue evidence="1">Leaves</tissue>
    </source>
</reference>
<keyword evidence="2" id="KW-1185">Reference proteome</keyword>
<dbReference type="EMBL" id="CM042027">
    <property type="protein sequence ID" value="KAI3802267.1"/>
    <property type="molecule type" value="Genomic_DNA"/>
</dbReference>
<dbReference type="Proteomes" id="UP001056120">
    <property type="component" value="Linkage Group LG10"/>
</dbReference>
<proteinExistence type="predicted"/>